<keyword evidence="3 6" id="KW-0540">Nuclease</keyword>
<dbReference type="SUPFAM" id="SSF116842">
    <property type="entry name" value="XseB-like"/>
    <property type="match status" value="1"/>
</dbReference>
<sequence length="77" mass="8486">MEEQLSFEEAFARLEEAVAALQDGKLPLERALSTYQQGMALAQYCNEMLQQAELTVQQLSVDDSGSPVVHSLDGLNE</sequence>
<proteinExistence type="inferred from homology"/>
<evidence type="ECO:0000256" key="2">
    <source>
        <dbReference type="ARBA" id="ARBA00022490"/>
    </source>
</evidence>
<evidence type="ECO:0000313" key="7">
    <source>
        <dbReference type="EMBL" id="PZW36165.1"/>
    </source>
</evidence>
<dbReference type="EMBL" id="QKUF01000001">
    <property type="protein sequence ID" value="PZW36165.1"/>
    <property type="molecule type" value="Genomic_DNA"/>
</dbReference>
<dbReference type="Proteomes" id="UP000248806">
    <property type="component" value="Unassembled WGS sequence"/>
</dbReference>
<dbReference type="InterPro" id="IPR037004">
    <property type="entry name" value="Exonuc_VII_ssu_sf"/>
</dbReference>
<evidence type="ECO:0000256" key="5">
    <source>
        <dbReference type="ARBA" id="ARBA00022839"/>
    </source>
</evidence>
<dbReference type="PANTHER" id="PTHR34137">
    <property type="entry name" value="EXODEOXYRIBONUCLEASE 7 SMALL SUBUNIT"/>
    <property type="match status" value="1"/>
</dbReference>
<keyword evidence="5 6" id="KW-0269">Exonuclease</keyword>
<evidence type="ECO:0000313" key="8">
    <source>
        <dbReference type="Proteomes" id="UP000248806"/>
    </source>
</evidence>
<comment type="subunit">
    <text evidence="6">Heterooligomer composed of large and small subunits.</text>
</comment>
<dbReference type="PANTHER" id="PTHR34137:SF1">
    <property type="entry name" value="EXODEOXYRIBONUCLEASE 7 SMALL SUBUNIT"/>
    <property type="match status" value="1"/>
</dbReference>
<evidence type="ECO:0000256" key="1">
    <source>
        <dbReference type="ARBA" id="ARBA00009998"/>
    </source>
</evidence>
<dbReference type="RefSeq" id="WP_111318173.1">
    <property type="nucleotide sequence ID" value="NZ_BIFX01000001.1"/>
</dbReference>
<name>A0A326UE15_THEHA</name>
<comment type="subcellular location">
    <subcellularLocation>
        <location evidence="6">Cytoplasm</location>
    </subcellularLocation>
</comment>
<keyword evidence="8" id="KW-1185">Reference proteome</keyword>
<keyword evidence="4 6" id="KW-0378">Hydrolase</keyword>
<dbReference type="GO" id="GO:0008855">
    <property type="term" value="F:exodeoxyribonuclease VII activity"/>
    <property type="evidence" value="ECO:0007669"/>
    <property type="project" value="UniProtKB-UniRule"/>
</dbReference>
<dbReference type="GO" id="GO:0006308">
    <property type="term" value="P:DNA catabolic process"/>
    <property type="evidence" value="ECO:0007669"/>
    <property type="project" value="UniProtKB-UniRule"/>
</dbReference>
<dbReference type="Pfam" id="PF02609">
    <property type="entry name" value="Exonuc_VII_S"/>
    <property type="match status" value="1"/>
</dbReference>
<gene>
    <name evidence="6" type="primary">xseB</name>
    <name evidence="7" type="ORF">EI42_00335</name>
</gene>
<comment type="similarity">
    <text evidence="1 6">Belongs to the XseB family.</text>
</comment>
<dbReference type="EC" id="3.1.11.6" evidence="6"/>
<evidence type="ECO:0000256" key="6">
    <source>
        <dbReference type="HAMAP-Rule" id="MF_00337"/>
    </source>
</evidence>
<protein>
    <recommendedName>
        <fullName evidence="6">Exodeoxyribonuclease 7 small subunit</fullName>
        <ecNumber evidence="6">3.1.11.6</ecNumber>
    </recommendedName>
    <alternativeName>
        <fullName evidence="6">Exodeoxyribonuclease VII small subunit</fullName>
        <shortName evidence="6">Exonuclease VII small subunit</shortName>
    </alternativeName>
</protein>
<dbReference type="Gene3D" id="1.10.287.1040">
    <property type="entry name" value="Exonuclease VII, small subunit"/>
    <property type="match status" value="1"/>
</dbReference>
<dbReference type="GO" id="GO:0009318">
    <property type="term" value="C:exodeoxyribonuclease VII complex"/>
    <property type="evidence" value="ECO:0007669"/>
    <property type="project" value="UniProtKB-UniRule"/>
</dbReference>
<comment type="caution">
    <text evidence="7">The sequence shown here is derived from an EMBL/GenBank/DDBJ whole genome shotgun (WGS) entry which is preliminary data.</text>
</comment>
<dbReference type="HAMAP" id="MF_00337">
    <property type="entry name" value="Exonuc_7_S"/>
    <property type="match status" value="1"/>
</dbReference>
<organism evidence="7 8">
    <name type="scientific">Thermosporothrix hazakensis</name>
    <dbReference type="NCBI Taxonomy" id="644383"/>
    <lineage>
        <taxon>Bacteria</taxon>
        <taxon>Bacillati</taxon>
        <taxon>Chloroflexota</taxon>
        <taxon>Ktedonobacteria</taxon>
        <taxon>Ktedonobacterales</taxon>
        <taxon>Thermosporotrichaceae</taxon>
        <taxon>Thermosporothrix</taxon>
    </lineage>
</organism>
<reference evidence="7 8" key="1">
    <citation type="submission" date="2018-06" db="EMBL/GenBank/DDBJ databases">
        <title>Genomic Encyclopedia of Archaeal and Bacterial Type Strains, Phase II (KMG-II): from individual species to whole genera.</title>
        <authorList>
            <person name="Goeker M."/>
        </authorList>
    </citation>
    <scope>NUCLEOTIDE SEQUENCE [LARGE SCALE GENOMIC DNA]</scope>
    <source>
        <strain evidence="7 8">ATCC BAA-1881</strain>
    </source>
</reference>
<keyword evidence="2 6" id="KW-0963">Cytoplasm</keyword>
<dbReference type="AlphaFoldDB" id="A0A326UE15"/>
<evidence type="ECO:0000256" key="4">
    <source>
        <dbReference type="ARBA" id="ARBA00022801"/>
    </source>
</evidence>
<dbReference type="OrthoDB" id="9798666at2"/>
<dbReference type="GO" id="GO:0005829">
    <property type="term" value="C:cytosol"/>
    <property type="evidence" value="ECO:0007669"/>
    <property type="project" value="TreeGrafter"/>
</dbReference>
<comment type="catalytic activity">
    <reaction evidence="6">
        <text>Exonucleolytic cleavage in either 5'- to 3'- or 3'- to 5'-direction to yield nucleoside 5'-phosphates.</text>
        <dbReference type="EC" id="3.1.11.6"/>
    </reaction>
</comment>
<evidence type="ECO:0000256" key="3">
    <source>
        <dbReference type="ARBA" id="ARBA00022722"/>
    </source>
</evidence>
<dbReference type="NCBIfam" id="TIGR01280">
    <property type="entry name" value="xseB"/>
    <property type="match status" value="1"/>
</dbReference>
<comment type="function">
    <text evidence="6">Bidirectionally degrades single-stranded DNA into large acid-insoluble oligonucleotides, which are then degraded further into small acid-soluble oligonucleotides.</text>
</comment>
<accession>A0A326UE15</accession>
<dbReference type="InterPro" id="IPR003761">
    <property type="entry name" value="Exonuc_VII_S"/>
</dbReference>